<dbReference type="InterPro" id="IPR029055">
    <property type="entry name" value="Ntn_hydrolases_N"/>
</dbReference>
<reference evidence="1 2" key="1">
    <citation type="submission" date="2019-03" db="EMBL/GenBank/DDBJ databases">
        <title>Genomic Encyclopedia of Type Strains, Phase IV (KMG-IV): sequencing the most valuable type-strain genomes for metagenomic binning, comparative biology and taxonomic classification.</title>
        <authorList>
            <person name="Goeker M."/>
        </authorList>
    </citation>
    <scope>NUCLEOTIDE SEQUENCE [LARGE SCALE GENOMIC DNA]</scope>
    <source>
        <strain evidence="1 2">DSM 24591</strain>
    </source>
</reference>
<name>A0A4R3M5G1_9BURK</name>
<dbReference type="InterPro" id="IPR043137">
    <property type="entry name" value="GGT_ssub_C"/>
</dbReference>
<dbReference type="PANTHER" id="PTHR43881">
    <property type="entry name" value="GAMMA-GLUTAMYLTRANSPEPTIDASE (AFU_ORTHOLOGUE AFUA_4G13580)"/>
    <property type="match status" value="1"/>
</dbReference>
<dbReference type="EMBL" id="SMAJ01000005">
    <property type="protein sequence ID" value="TCT08614.1"/>
    <property type="molecule type" value="Genomic_DNA"/>
</dbReference>
<dbReference type="Pfam" id="PF01019">
    <property type="entry name" value="G_glu_transpept"/>
    <property type="match status" value="1"/>
</dbReference>
<evidence type="ECO:0000313" key="2">
    <source>
        <dbReference type="Proteomes" id="UP000295525"/>
    </source>
</evidence>
<dbReference type="Gene3D" id="1.10.246.130">
    <property type="match status" value="1"/>
</dbReference>
<dbReference type="Gene3D" id="3.60.20.40">
    <property type="match status" value="1"/>
</dbReference>
<dbReference type="RefSeq" id="WP_132581753.1">
    <property type="nucleotide sequence ID" value="NZ_SMAJ01000005.1"/>
</dbReference>
<organism evidence="1 2">
    <name type="scientific">Paralcaligenes ureilyticus</name>
    <dbReference type="NCBI Taxonomy" id="627131"/>
    <lineage>
        <taxon>Bacteria</taxon>
        <taxon>Pseudomonadati</taxon>
        <taxon>Pseudomonadota</taxon>
        <taxon>Betaproteobacteria</taxon>
        <taxon>Burkholderiales</taxon>
        <taxon>Alcaligenaceae</taxon>
        <taxon>Paralcaligenes</taxon>
    </lineage>
</organism>
<dbReference type="InterPro" id="IPR043138">
    <property type="entry name" value="GGT_lsub"/>
</dbReference>
<gene>
    <name evidence="1" type="ORF">EDC26_105166</name>
</gene>
<dbReference type="OrthoDB" id="5297205at2"/>
<dbReference type="SUPFAM" id="SSF56235">
    <property type="entry name" value="N-terminal nucleophile aminohydrolases (Ntn hydrolases)"/>
    <property type="match status" value="1"/>
</dbReference>
<dbReference type="AlphaFoldDB" id="A0A4R3M5G1"/>
<dbReference type="InterPro" id="IPR052896">
    <property type="entry name" value="GGT-like_enzyme"/>
</dbReference>
<dbReference type="Proteomes" id="UP000295525">
    <property type="component" value="Unassembled WGS sequence"/>
</dbReference>
<dbReference type="PANTHER" id="PTHR43881:SF1">
    <property type="entry name" value="GAMMA-GLUTAMYLTRANSPEPTIDASE (AFU_ORTHOLOGUE AFUA_4G13580)"/>
    <property type="match status" value="1"/>
</dbReference>
<comment type="caution">
    <text evidence="1">The sequence shown here is derived from an EMBL/GenBank/DDBJ whole genome shotgun (WGS) entry which is preliminary data.</text>
</comment>
<proteinExistence type="predicted"/>
<protein>
    <submittedName>
        <fullName evidence="1">Gamma-glutamyltranspeptidase/glutathione hydrolase</fullName>
    </submittedName>
</protein>
<dbReference type="PRINTS" id="PR01210">
    <property type="entry name" value="GGTRANSPTASE"/>
</dbReference>
<dbReference type="GO" id="GO:0016787">
    <property type="term" value="F:hydrolase activity"/>
    <property type="evidence" value="ECO:0007669"/>
    <property type="project" value="UniProtKB-KW"/>
</dbReference>
<keyword evidence="1" id="KW-0378">Hydrolase</keyword>
<sequence>MFTTRPEITGTFGVVTSTHWLASSVCMAMLERGGNAFDACVAGGFMLHVVEPNLVGPAGEVPGIFYSARTKKIEVLCGQGTTPGGATLDHYRSEGLSMIPGNGLLAAVVPGAFDAWMILLRDHGTMRLREVLEPAIYYAQTGHPLLPRISNVIANMKDFFQTYWPSSAQTYLPGGAVPEGGKLFCNPVLAQTWTRLLAEAESAGSDREAQIEKARKVFYQGFVAQAIDRFASQTEVMDESGTPHKGVICGDDMARWSASYETPLQYQYGNMTVSKTGPWSQGPTFLQVLALLKHTDISSLEADDPRFVHVLVEAMKLAFADREAYYGDTHFVDVPISALLSDDYNRARSRLIGDRAFNQLSPGVIPGYEAQVSRVVASLERLSPQTALDTPVSAMDLANRAVSARRGDTTHIDVIDRWGNMITVTPSGGWLQSSPVIPELGFGLNTRAQMFWLEEGLPGTLAPNKRPRTTLSPTFLLKDGAPYMVFGTPGGDQQEQWQLILFLRHVHQGLNLQEAIDMPMFHTQHFPSSFYPRARKPGNITIESSVGSAMMDDLRSRGHQIEESEPWSIGRLTAASRDTDGLLRAAASPRLMQAYAVGR</sequence>
<accession>A0A4R3M5G1</accession>
<evidence type="ECO:0000313" key="1">
    <source>
        <dbReference type="EMBL" id="TCT08614.1"/>
    </source>
</evidence>
<keyword evidence="2" id="KW-1185">Reference proteome</keyword>